<dbReference type="PANTHER" id="PTHR30441:SF8">
    <property type="entry name" value="DUF748 DOMAIN-CONTAINING PROTEIN"/>
    <property type="match status" value="1"/>
</dbReference>
<dbReference type="EMBL" id="RXOC01000003">
    <property type="protein sequence ID" value="RXF71297.1"/>
    <property type="molecule type" value="Genomic_DNA"/>
</dbReference>
<dbReference type="InterPro" id="IPR008023">
    <property type="entry name" value="DUF748"/>
</dbReference>
<keyword evidence="3 6" id="KW-1133">Transmembrane helix</keyword>
<evidence type="ECO:0000256" key="2">
    <source>
        <dbReference type="ARBA" id="ARBA00022692"/>
    </source>
</evidence>
<dbReference type="InterPro" id="IPR007452">
    <property type="entry name" value="TamB_C"/>
</dbReference>
<dbReference type="Pfam" id="PF05359">
    <property type="entry name" value="DUF748"/>
    <property type="match status" value="1"/>
</dbReference>
<dbReference type="GO" id="GO:0090313">
    <property type="term" value="P:regulation of protein targeting to membrane"/>
    <property type="evidence" value="ECO:0007669"/>
    <property type="project" value="TreeGrafter"/>
</dbReference>
<keyword evidence="4 6" id="KW-0472">Membrane</keyword>
<evidence type="ECO:0000256" key="4">
    <source>
        <dbReference type="ARBA" id="ARBA00023136"/>
    </source>
</evidence>
<evidence type="ECO:0000256" key="6">
    <source>
        <dbReference type="SAM" id="Phobius"/>
    </source>
</evidence>
<dbReference type="Proteomes" id="UP000290848">
    <property type="component" value="Unassembled WGS sequence"/>
</dbReference>
<comment type="caution">
    <text evidence="8">The sequence shown here is derived from an EMBL/GenBank/DDBJ whole genome shotgun (WGS) entry which is preliminary data.</text>
</comment>
<dbReference type="PANTHER" id="PTHR30441">
    <property type="entry name" value="DUF748 DOMAIN-CONTAINING PROTEIN"/>
    <property type="match status" value="1"/>
</dbReference>
<proteinExistence type="predicted"/>
<dbReference type="GO" id="GO:0009306">
    <property type="term" value="P:protein secretion"/>
    <property type="evidence" value="ECO:0007669"/>
    <property type="project" value="InterPro"/>
</dbReference>
<evidence type="ECO:0000256" key="1">
    <source>
        <dbReference type="ARBA" id="ARBA00004167"/>
    </source>
</evidence>
<evidence type="ECO:0000259" key="7">
    <source>
        <dbReference type="Pfam" id="PF04357"/>
    </source>
</evidence>
<evidence type="ECO:0000256" key="3">
    <source>
        <dbReference type="ARBA" id="ARBA00022989"/>
    </source>
</evidence>
<organism evidence="8 9">
    <name type="scientific">Arcticibacter tournemirensis</name>
    <dbReference type="NCBI Taxonomy" id="699437"/>
    <lineage>
        <taxon>Bacteria</taxon>
        <taxon>Pseudomonadati</taxon>
        <taxon>Bacteroidota</taxon>
        <taxon>Sphingobacteriia</taxon>
        <taxon>Sphingobacteriales</taxon>
        <taxon>Sphingobacteriaceae</taxon>
        <taxon>Arcticibacter</taxon>
    </lineage>
</organism>
<dbReference type="InterPro" id="IPR052894">
    <property type="entry name" value="AsmA-related"/>
</dbReference>
<dbReference type="Pfam" id="PF04357">
    <property type="entry name" value="TamB"/>
    <property type="match status" value="1"/>
</dbReference>
<name>A0A4Q0MD41_9SPHI</name>
<comment type="subcellular location">
    <subcellularLocation>
        <location evidence="1">Membrane</location>
        <topology evidence="1">Single-pass membrane protein</topology>
    </subcellularLocation>
</comment>
<gene>
    <name evidence="8" type="ORF">EKH83_06295</name>
</gene>
<accession>A0A4Q0MD41</accession>
<evidence type="ECO:0000256" key="5">
    <source>
        <dbReference type="SAM" id="MobiDB-lite"/>
    </source>
</evidence>
<sequence>MRRYGTLTLKIILWIIGIIIFLVLLLFVLIRIPSVQNWARSKAVNYLEEKIGTKVEINRISLNLPKLIVLEDIYFEDQQRDTLLAGDTLKVDVSLLKLLDNTLEINEIDLRGITANIHRNADSIFNFDYILKSFAGEQKKEPKPEDTTSTMKFSIDKINLDRIRIGYKDAPSANDVSFYLGHFDTRIKEFDLDKMRFNVPKITLANVNARVIQGKPAVEPKSMEQHEAESNEPINIDLKFGTLDLSGIKVFYQNDISAMKADVNLGKLEVESDKLDLKNQSISLNNLDLSNSEILFQLGKKAQAKVVVKEAGKAAEATANNWKFAAKQINFDNNNIRFDNFNMPVLTKGMDFAHMDIKQLNLNAEDLIYGIDTISGTIKSGSFKEKSGFDLRRLETSFFYGSKEAYLNDLDIETSVTRIRDNIRITYPSIESISTNLGELGIDANLKETRIGFKDILILAPALANTVPLKGNTSAVLNINGRIKGKIKNLEIPNLEISGLGGTRIKASAKTKGLPDMDKAWLDINIDNFSTRRSDILALVPRGAIPANISIPEAIRLQGKFTGSMKNFNTDLNLSSSYGSMKTIASYDARVKGGERYKANLRIFNFNVGRLIKNDSIGRITLAANVVGVGTNPKTMRARAVGKLIKAEFNGYTYRNLNIDGTANRGTMGAKANMADPNLHFNMNASANMSKKYPAVKLNLNLDSVNLQKLNLMKDDLRFHGKLVADLPTADPDYLNGSVTLSNALIAKDGERFSLDSVSIVSTANADSNSLKLRSEIMSANIQGKYKLTQIGIAMQDLISKYFSTTTKKQAVKYDPQYFTFNARIVNAPIFRQFAPDLKELATIVLNGNFDSRNQQLAVNGSIPRILYGTNDLNNLQLKVNTADTAINYSVTLDRINTGSIQLLSTSIAGNVQNNTIYTAIQTKDKENKIDYRIAGALKALEDAYQFSLNPTGLLLNHTRWTVSNDNAIQFGAKGIQATNFVLSNANQQLSINTSPPGLNNPLLVDFRNFQIETLTNIVKQDSLLVGGTINGNAAVRNFEDSPVFTSDLNISNFSFRGDTVGNIAVKVNNEQANTFAANVNITGQGNQVDLTGFYYTNNSSFDLDLNIGNLSMKSIEGFAMGSIRQAKGNLQGKLDITGTTNAPAIRGGIGFKDVAFNVTMLNSYFRIQDAAQISFNDEGIRLSDFSLIDSANNKASLNGMVYTKTYTDFRFDLRLNASNFRVINSTGLDNDLFYGKLYIDTRLGIKGTMTSPVVDGSLKIDPNTDFTIVLPSNDPSIEEREGIVEFVDKDNPQLSKVFKDPADTLNKSAITGMDVSVNIELDKEAQINVLVDPANGDMLRMKGAAQLTAGIDPSGKVNLTGNLTVEEGSYDLSLSFLKRRFEIKKGSSLTWSGEPLMATADVTAVYVANTAPIDLVEAQLGSEPQTTLNTYKQKLPFNINLMLRGELMKPNISFDIVLPEDNYTVSSDIISNVNGRLTQLRNDPSELNKQVFAVLLLGRFVSENPFQSSAGGGGLESTARQSVSRVLSDQLNNLAGDMIGGVQLEFDLQSTDDYTTGERANRTDLNVGLSKRLLNDRLKVTVGSNFELEGPRQQNAKTSNIAGDIQVEYQLSKNGRYLLRAYQKNQYQVALQGQVIETGVGFVITMDYNKFREIFGKSREEKRRQRARKSAKETTKGNE</sequence>
<evidence type="ECO:0000313" key="8">
    <source>
        <dbReference type="EMBL" id="RXF71297.1"/>
    </source>
</evidence>
<feature type="transmembrane region" description="Helical" evidence="6">
    <location>
        <begin position="12"/>
        <end position="32"/>
    </location>
</feature>
<dbReference type="GO" id="GO:0005886">
    <property type="term" value="C:plasma membrane"/>
    <property type="evidence" value="ECO:0007669"/>
    <property type="project" value="InterPro"/>
</dbReference>
<evidence type="ECO:0000313" key="9">
    <source>
        <dbReference type="Proteomes" id="UP000290848"/>
    </source>
</evidence>
<protein>
    <submittedName>
        <fullName evidence="8">Translocation/assembly module TamB</fullName>
    </submittedName>
</protein>
<reference evidence="8 9" key="1">
    <citation type="submission" date="2018-12" db="EMBL/GenBank/DDBJ databases">
        <title>The Draft Genome Sequence of the Soil Bacterium Pedobacter tournemirensis R1.</title>
        <authorList>
            <person name="He J."/>
        </authorList>
    </citation>
    <scope>NUCLEOTIDE SEQUENCE [LARGE SCALE GENOMIC DNA]</scope>
    <source>
        <strain evidence="8 9">R1</strain>
    </source>
</reference>
<feature type="domain" description="Translocation and assembly module TamB C-terminal" evidence="7">
    <location>
        <begin position="1190"/>
        <end position="1632"/>
    </location>
</feature>
<keyword evidence="2 6" id="KW-0812">Transmembrane</keyword>
<dbReference type="RefSeq" id="WP_128768542.1">
    <property type="nucleotide sequence ID" value="NZ_RXOC01000003.1"/>
</dbReference>
<feature type="compositionally biased region" description="Basic and acidic residues" evidence="5">
    <location>
        <begin position="1671"/>
        <end position="1680"/>
    </location>
</feature>
<feature type="region of interest" description="Disordered" evidence="5">
    <location>
        <begin position="1659"/>
        <end position="1680"/>
    </location>
</feature>